<feature type="compositionally biased region" description="Basic residues" evidence="1">
    <location>
        <begin position="186"/>
        <end position="198"/>
    </location>
</feature>
<feature type="compositionally biased region" description="Basic and acidic residues" evidence="1">
    <location>
        <begin position="157"/>
        <end position="168"/>
    </location>
</feature>
<dbReference type="EMBL" id="SGPM01000888">
    <property type="protein sequence ID" value="THH14824.1"/>
    <property type="molecule type" value="Genomic_DNA"/>
</dbReference>
<keyword evidence="3" id="KW-1185">Reference proteome</keyword>
<feature type="region of interest" description="Disordered" evidence="1">
    <location>
        <begin position="140"/>
        <end position="222"/>
    </location>
</feature>
<accession>A0A4S4LR46</accession>
<comment type="caution">
    <text evidence="2">The sequence shown here is derived from an EMBL/GenBank/DDBJ whole genome shotgun (WGS) entry which is preliminary data.</text>
</comment>
<gene>
    <name evidence="2" type="ORF">EUX98_g9556</name>
</gene>
<evidence type="ECO:0000313" key="3">
    <source>
        <dbReference type="Proteomes" id="UP000308730"/>
    </source>
</evidence>
<reference evidence="2 3" key="1">
    <citation type="submission" date="2019-02" db="EMBL/GenBank/DDBJ databases">
        <title>Genome sequencing of the rare red list fungi Antrodiella citrinella (Flaviporus citrinellus).</title>
        <authorList>
            <person name="Buettner E."/>
            <person name="Kellner H."/>
        </authorList>
    </citation>
    <scope>NUCLEOTIDE SEQUENCE [LARGE SCALE GENOMIC DNA]</scope>
    <source>
        <strain evidence="2 3">DSM 108506</strain>
    </source>
</reference>
<feature type="compositionally biased region" description="Acidic residues" evidence="1">
    <location>
        <begin position="205"/>
        <end position="214"/>
    </location>
</feature>
<dbReference type="Proteomes" id="UP000308730">
    <property type="component" value="Unassembled WGS sequence"/>
</dbReference>
<name>A0A4S4LR46_9APHY</name>
<sequence length="298" mass="33725">MWLLATIRQLLTSHQKAARRQTKFAIPTPTGTLPQPVPPPIHSRAHQRAMHGQMSQAHSEMLARIRHPIATVSTGFTFEEMLRFPNNNSNPNLMEKLRQQCQSMPSDNEHVISYSTRYVTTDNPPKTVLVYLGYSPELEHPSQAAQSVQSGPSQDNHQSDESLRDHPDLASLRPASNLTDPEHQNKQKKKPRKRKGKQNVRLESDSDEEDDSADQEATAARVPSNLGQLLSLADQYKNRSYLDMVKKERAQGRRSRSQGLTVSWAYHSELTTHPPTQIHPSIPPLKNIPIWYIYGLLG</sequence>
<evidence type="ECO:0000313" key="2">
    <source>
        <dbReference type="EMBL" id="THH14824.1"/>
    </source>
</evidence>
<proteinExistence type="predicted"/>
<organism evidence="2 3">
    <name type="scientific">Antrodiella citrinella</name>
    <dbReference type="NCBI Taxonomy" id="2447956"/>
    <lineage>
        <taxon>Eukaryota</taxon>
        <taxon>Fungi</taxon>
        <taxon>Dikarya</taxon>
        <taxon>Basidiomycota</taxon>
        <taxon>Agaricomycotina</taxon>
        <taxon>Agaricomycetes</taxon>
        <taxon>Polyporales</taxon>
        <taxon>Steccherinaceae</taxon>
        <taxon>Antrodiella</taxon>
    </lineage>
</organism>
<protein>
    <submittedName>
        <fullName evidence="2">Uncharacterized protein</fullName>
    </submittedName>
</protein>
<dbReference type="AlphaFoldDB" id="A0A4S4LR46"/>
<evidence type="ECO:0000256" key="1">
    <source>
        <dbReference type="SAM" id="MobiDB-lite"/>
    </source>
</evidence>
<feature type="compositionally biased region" description="Polar residues" evidence="1">
    <location>
        <begin position="143"/>
        <end position="156"/>
    </location>
</feature>